<organism evidence="2 3">
    <name type="scientific">Psychroserpens luteus</name>
    <dbReference type="NCBI Taxonomy" id="1434066"/>
    <lineage>
        <taxon>Bacteria</taxon>
        <taxon>Pseudomonadati</taxon>
        <taxon>Bacteroidota</taxon>
        <taxon>Flavobacteriia</taxon>
        <taxon>Flavobacteriales</taxon>
        <taxon>Flavobacteriaceae</taxon>
        <taxon>Psychroserpens</taxon>
    </lineage>
</organism>
<protein>
    <recommendedName>
        <fullName evidence="4">Phospholipase_D-nuclease N-terminal</fullName>
    </recommendedName>
</protein>
<evidence type="ECO:0000313" key="3">
    <source>
        <dbReference type="Proteomes" id="UP001597548"/>
    </source>
</evidence>
<keyword evidence="3" id="KW-1185">Reference proteome</keyword>
<gene>
    <name evidence="2" type="ORF">ACFS29_15790</name>
</gene>
<dbReference type="EMBL" id="JBHUOS010000010">
    <property type="protein sequence ID" value="MFD2917116.1"/>
    <property type="molecule type" value="Genomic_DNA"/>
</dbReference>
<sequence length="69" mass="7823">MISLLLDRSDGYALILMIIVFIFIFILPFAMFIIGLVQYKEHKKRSKIILSIAIIYAIISIGICGGYNI</sequence>
<feature type="transmembrane region" description="Helical" evidence="1">
    <location>
        <begin position="48"/>
        <end position="68"/>
    </location>
</feature>
<dbReference type="Proteomes" id="UP001597548">
    <property type="component" value="Unassembled WGS sequence"/>
</dbReference>
<evidence type="ECO:0000313" key="2">
    <source>
        <dbReference type="EMBL" id="MFD2917116.1"/>
    </source>
</evidence>
<evidence type="ECO:0008006" key="4">
    <source>
        <dbReference type="Google" id="ProtNLM"/>
    </source>
</evidence>
<keyword evidence="1" id="KW-0472">Membrane</keyword>
<feature type="transmembrane region" description="Helical" evidence="1">
    <location>
        <begin position="12"/>
        <end position="36"/>
    </location>
</feature>
<name>A0ABW5ZXM9_9FLAO</name>
<dbReference type="RefSeq" id="WP_194506043.1">
    <property type="nucleotide sequence ID" value="NZ_JADILU010000001.1"/>
</dbReference>
<proteinExistence type="predicted"/>
<keyword evidence="1" id="KW-1133">Transmembrane helix</keyword>
<reference evidence="3" key="1">
    <citation type="journal article" date="2019" name="Int. J. Syst. Evol. Microbiol.">
        <title>The Global Catalogue of Microorganisms (GCM) 10K type strain sequencing project: providing services to taxonomists for standard genome sequencing and annotation.</title>
        <authorList>
            <consortium name="The Broad Institute Genomics Platform"/>
            <consortium name="The Broad Institute Genome Sequencing Center for Infectious Disease"/>
            <person name="Wu L."/>
            <person name="Ma J."/>
        </authorList>
    </citation>
    <scope>NUCLEOTIDE SEQUENCE [LARGE SCALE GENOMIC DNA]</scope>
    <source>
        <strain evidence="3">KCTC 32514</strain>
    </source>
</reference>
<accession>A0ABW5ZXM9</accession>
<evidence type="ECO:0000256" key="1">
    <source>
        <dbReference type="SAM" id="Phobius"/>
    </source>
</evidence>
<keyword evidence="1" id="KW-0812">Transmembrane</keyword>
<comment type="caution">
    <text evidence="2">The sequence shown here is derived from an EMBL/GenBank/DDBJ whole genome shotgun (WGS) entry which is preliminary data.</text>
</comment>